<keyword evidence="1" id="KW-0812">Transmembrane</keyword>
<accession>A0A6L7GGN0</accession>
<evidence type="ECO:0000313" key="2">
    <source>
        <dbReference type="EMBL" id="MXP14636.1"/>
    </source>
</evidence>
<reference evidence="2 3" key="1">
    <citation type="submission" date="2019-12" db="EMBL/GenBank/DDBJ databases">
        <title>Genomic-based taxomic classification of the family Erythrobacteraceae.</title>
        <authorList>
            <person name="Xu L."/>
        </authorList>
    </citation>
    <scope>NUCLEOTIDE SEQUENCE [LARGE SCALE GENOMIC DNA]</scope>
    <source>
        <strain evidence="2 3">KCTC 52259</strain>
    </source>
</reference>
<dbReference type="AlphaFoldDB" id="A0A6L7GGN0"/>
<dbReference type="InterPro" id="IPR008523">
    <property type="entry name" value="DUF805"/>
</dbReference>
<evidence type="ECO:0000313" key="3">
    <source>
        <dbReference type="Proteomes" id="UP000473531"/>
    </source>
</evidence>
<dbReference type="PANTHER" id="PTHR34980:SF2">
    <property type="entry name" value="INNER MEMBRANE PROTEIN YHAH-RELATED"/>
    <property type="match status" value="1"/>
</dbReference>
<dbReference type="GO" id="GO:0005886">
    <property type="term" value="C:plasma membrane"/>
    <property type="evidence" value="ECO:0007669"/>
    <property type="project" value="TreeGrafter"/>
</dbReference>
<keyword evidence="3" id="KW-1185">Reference proteome</keyword>
<evidence type="ECO:0000256" key="1">
    <source>
        <dbReference type="SAM" id="Phobius"/>
    </source>
</evidence>
<feature type="transmembrane region" description="Helical" evidence="1">
    <location>
        <begin position="99"/>
        <end position="128"/>
    </location>
</feature>
<dbReference type="PANTHER" id="PTHR34980">
    <property type="entry name" value="INNER MEMBRANE PROTEIN-RELATED-RELATED"/>
    <property type="match status" value="1"/>
</dbReference>
<organism evidence="2 3">
    <name type="scientific">Allopontixanthobacter confluentis</name>
    <dbReference type="NCBI Taxonomy" id="1849021"/>
    <lineage>
        <taxon>Bacteria</taxon>
        <taxon>Pseudomonadati</taxon>
        <taxon>Pseudomonadota</taxon>
        <taxon>Alphaproteobacteria</taxon>
        <taxon>Sphingomonadales</taxon>
        <taxon>Erythrobacteraceae</taxon>
        <taxon>Allopontixanthobacter</taxon>
    </lineage>
</organism>
<comment type="caution">
    <text evidence="2">The sequence shown here is derived from an EMBL/GenBank/DDBJ whole genome shotgun (WGS) entry which is preliminary data.</text>
</comment>
<keyword evidence="1" id="KW-1133">Transmembrane helix</keyword>
<feature type="transmembrane region" description="Helical" evidence="1">
    <location>
        <begin position="62"/>
        <end position="87"/>
    </location>
</feature>
<proteinExistence type="predicted"/>
<gene>
    <name evidence="2" type="ORF">GRI44_07720</name>
</gene>
<keyword evidence="1" id="KW-0472">Membrane</keyword>
<dbReference type="RefSeq" id="WP_160600889.1">
    <property type="nucleotide sequence ID" value="NZ_WTYU01000001.1"/>
</dbReference>
<feature type="transmembrane region" description="Helical" evidence="1">
    <location>
        <begin position="23"/>
        <end position="42"/>
    </location>
</feature>
<dbReference type="Proteomes" id="UP000473531">
    <property type="component" value="Unassembled WGS sequence"/>
</dbReference>
<dbReference type="EMBL" id="WTYU01000001">
    <property type="protein sequence ID" value="MXP14636.1"/>
    <property type="molecule type" value="Genomic_DNA"/>
</dbReference>
<protein>
    <submittedName>
        <fullName evidence="2">DUF805 domain-containing protein</fullName>
    </submittedName>
</protein>
<dbReference type="Pfam" id="PF05656">
    <property type="entry name" value="DUF805"/>
    <property type="match status" value="1"/>
</dbReference>
<dbReference type="OrthoDB" id="9812349at2"/>
<sequence>MHWMILPLKRYFEFSGRSCRREYWLFALLNLIVVVGLAILMMGTAGTGAMLSQEMAGADEPFGLLMGGFGLALMAWGLLVFIPSLALTVRRFHDRDMSGWWYAAFIFGSLVPYIGFLVSIGLIVLMALPGTAGPNRYGPDPRDPAGASVFE</sequence>
<name>A0A6L7GGN0_9SPHN</name>